<dbReference type="Proteomes" id="UP001143856">
    <property type="component" value="Unassembled WGS sequence"/>
</dbReference>
<organism evidence="1 2">
    <name type="scientific">Xylaria curta</name>
    <dbReference type="NCBI Taxonomy" id="42375"/>
    <lineage>
        <taxon>Eukaryota</taxon>
        <taxon>Fungi</taxon>
        <taxon>Dikarya</taxon>
        <taxon>Ascomycota</taxon>
        <taxon>Pezizomycotina</taxon>
        <taxon>Sordariomycetes</taxon>
        <taxon>Xylariomycetidae</taxon>
        <taxon>Xylariales</taxon>
        <taxon>Xylariaceae</taxon>
        <taxon>Xylaria</taxon>
    </lineage>
</organism>
<evidence type="ECO:0000313" key="2">
    <source>
        <dbReference type="Proteomes" id="UP001143856"/>
    </source>
</evidence>
<comment type="caution">
    <text evidence="1">The sequence shown here is derived from an EMBL/GenBank/DDBJ whole genome shotgun (WGS) entry which is preliminary data.</text>
</comment>
<sequence>MNRDDAIKLAQDKYLTTWQDIQVPPQNSTYFETKNPSRSDRQVRSINMAAKDQKTAAGFTSYYLQQSTKEFAEDLDKIRSADDFKGDALPMLVKSLQQGTSMFSAVDQKRIVDAQRAGASEKRSDSEEEST</sequence>
<reference evidence="1" key="1">
    <citation type="submission" date="2022-10" db="EMBL/GenBank/DDBJ databases">
        <title>Genome Sequence of Xylaria curta.</title>
        <authorList>
            <person name="Buettner E."/>
        </authorList>
    </citation>
    <scope>NUCLEOTIDE SEQUENCE</scope>
    <source>
        <strain evidence="1">Babe10</strain>
    </source>
</reference>
<protein>
    <submittedName>
        <fullName evidence="1">Uncharacterized protein</fullName>
    </submittedName>
</protein>
<keyword evidence="2" id="KW-1185">Reference proteome</keyword>
<accession>A0ACC1PDH2</accession>
<dbReference type="EMBL" id="JAPDGR010000429">
    <property type="protein sequence ID" value="KAJ2990334.1"/>
    <property type="molecule type" value="Genomic_DNA"/>
</dbReference>
<proteinExistence type="predicted"/>
<evidence type="ECO:0000313" key="1">
    <source>
        <dbReference type="EMBL" id="KAJ2990334.1"/>
    </source>
</evidence>
<name>A0ACC1PDH2_9PEZI</name>
<gene>
    <name evidence="1" type="ORF">NUW58_g3003</name>
</gene>